<dbReference type="PANTHER" id="PTHR34107">
    <property type="entry name" value="SLL0198 PROTEIN-RELATED"/>
    <property type="match status" value="1"/>
</dbReference>
<accession>A0A0K1EJS9</accession>
<gene>
    <name evidence="2" type="ORF">CMC5_052770</name>
</gene>
<dbReference type="InterPro" id="IPR011335">
    <property type="entry name" value="Restrct_endonuc-II-like"/>
</dbReference>
<dbReference type="InterPro" id="IPR012296">
    <property type="entry name" value="Nuclease_put_TT1808"/>
</dbReference>
<evidence type="ECO:0000313" key="2">
    <source>
        <dbReference type="EMBL" id="AKT41116.1"/>
    </source>
</evidence>
<dbReference type="Gene3D" id="3.90.1570.10">
    <property type="entry name" value="tt1808, chain A"/>
    <property type="match status" value="1"/>
</dbReference>
<evidence type="ECO:0000259" key="1">
    <source>
        <dbReference type="Pfam" id="PF05685"/>
    </source>
</evidence>
<feature type="domain" description="Putative restriction endonuclease" evidence="1">
    <location>
        <begin position="13"/>
        <end position="178"/>
    </location>
</feature>
<dbReference type="PANTHER" id="PTHR34107:SF4">
    <property type="entry name" value="SLL1222 PROTEIN"/>
    <property type="match status" value="1"/>
</dbReference>
<sequence length="198" mass="21624">MGHLAEKRPAPATYADLEAVPPHLVAEIVDGVLHTLPRPAPAHAHASSELVFELSGPFGHGRGGPGGWRILMEPELHLGADVLVPDLAGWRLDRMPRLPRAAHFTQPPDWICEVLSPSTSAYDRAEKLPAYAAAGVSWAWLLDPLLHSLEVFHIGPRERWVLEHVFRGEAAVHAAPFDAIALDLAALWPDLEDDDTNP</sequence>
<dbReference type="CDD" id="cd06260">
    <property type="entry name" value="DUF820-like"/>
    <property type="match status" value="1"/>
</dbReference>
<dbReference type="EMBL" id="CP012159">
    <property type="protein sequence ID" value="AKT41116.1"/>
    <property type="molecule type" value="Genomic_DNA"/>
</dbReference>
<reference evidence="2 3" key="1">
    <citation type="submission" date="2015-07" db="EMBL/GenBank/DDBJ databases">
        <title>Genome analysis of myxobacterium Chondromyces crocatus Cm c5 reveals a high potential for natural compound synthesis and the genetic basis for the loss of fruiting body formation.</title>
        <authorList>
            <person name="Zaburannyi N."/>
            <person name="Bunk B."/>
            <person name="Maier J."/>
            <person name="Overmann J."/>
            <person name="Mueller R."/>
        </authorList>
    </citation>
    <scope>NUCLEOTIDE SEQUENCE [LARGE SCALE GENOMIC DNA]</scope>
    <source>
        <strain evidence="2 3">Cm c5</strain>
    </source>
</reference>
<dbReference type="RefSeq" id="WP_050432938.1">
    <property type="nucleotide sequence ID" value="NZ_CP012159.1"/>
</dbReference>
<dbReference type="AlphaFoldDB" id="A0A0K1EJS9"/>
<proteinExistence type="predicted"/>
<dbReference type="Pfam" id="PF05685">
    <property type="entry name" value="Uma2"/>
    <property type="match status" value="1"/>
</dbReference>
<dbReference type="Proteomes" id="UP000067626">
    <property type="component" value="Chromosome"/>
</dbReference>
<dbReference type="SUPFAM" id="SSF52980">
    <property type="entry name" value="Restriction endonuclease-like"/>
    <property type="match status" value="1"/>
</dbReference>
<keyword evidence="3" id="KW-1185">Reference proteome</keyword>
<dbReference type="OrthoDB" id="5518193at2"/>
<dbReference type="KEGG" id="ccro:CMC5_052770"/>
<name>A0A0K1EJS9_CHOCO</name>
<evidence type="ECO:0000313" key="3">
    <source>
        <dbReference type="Proteomes" id="UP000067626"/>
    </source>
</evidence>
<organism evidence="2 3">
    <name type="scientific">Chondromyces crocatus</name>
    <dbReference type="NCBI Taxonomy" id="52"/>
    <lineage>
        <taxon>Bacteria</taxon>
        <taxon>Pseudomonadati</taxon>
        <taxon>Myxococcota</taxon>
        <taxon>Polyangia</taxon>
        <taxon>Polyangiales</taxon>
        <taxon>Polyangiaceae</taxon>
        <taxon>Chondromyces</taxon>
    </lineage>
</organism>
<dbReference type="STRING" id="52.CMC5_052770"/>
<protein>
    <recommendedName>
        <fullName evidence="1">Putative restriction endonuclease domain-containing protein</fullName>
    </recommendedName>
</protein>
<dbReference type="PATRIC" id="fig|52.7.peg.5842"/>
<dbReference type="InterPro" id="IPR008538">
    <property type="entry name" value="Uma2"/>
</dbReference>